<evidence type="ECO:0000256" key="1">
    <source>
        <dbReference type="ARBA" id="ARBA00022448"/>
    </source>
</evidence>
<dbReference type="Gene3D" id="2.60.40.10">
    <property type="entry name" value="Immunoglobulins"/>
    <property type="match status" value="1"/>
</dbReference>
<organism evidence="9 10">
    <name type="scientific">Sedimenticola thiotaurini</name>
    <dbReference type="NCBI Taxonomy" id="1543721"/>
    <lineage>
        <taxon>Bacteria</taxon>
        <taxon>Pseudomonadati</taxon>
        <taxon>Pseudomonadota</taxon>
        <taxon>Gammaproteobacteria</taxon>
        <taxon>Chromatiales</taxon>
        <taxon>Sedimenticolaceae</taxon>
        <taxon>Sedimenticola</taxon>
    </lineage>
</organism>
<evidence type="ECO:0000256" key="2">
    <source>
        <dbReference type="ARBA" id="ARBA00022485"/>
    </source>
</evidence>
<evidence type="ECO:0000256" key="7">
    <source>
        <dbReference type="SAM" id="Phobius"/>
    </source>
</evidence>
<protein>
    <recommendedName>
        <fullName evidence="8">4Fe-4S ferredoxin-type domain-containing protein</fullName>
    </recommendedName>
</protein>
<dbReference type="InterPro" id="IPR013783">
    <property type="entry name" value="Ig-like_fold"/>
</dbReference>
<feature type="transmembrane region" description="Helical" evidence="7">
    <location>
        <begin position="38"/>
        <end position="57"/>
    </location>
</feature>
<dbReference type="InterPro" id="IPR014116">
    <property type="entry name" value="Cyt_c_oxidase_cbb3_FixG"/>
</dbReference>
<evidence type="ECO:0000256" key="5">
    <source>
        <dbReference type="ARBA" id="ARBA00023004"/>
    </source>
</evidence>
<dbReference type="GO" id="GO:0046872">
    <property type="term" value="F:metal ion binding"/>
    <property type="evidence" value="ECO:0007669"/>
    <property type="project" value="UniProtKB-KW"/>
</dbReference>
<dbReference type="Pfam" id="PF11614">
    <property type="entry name" value="FixG_C"/>
    <property type="match status" value="1"/>
</dbReference>
<dbReference type="Proteomes" id="UP000034410">
    <property type="component" value="Chromosome"/>
</dbReference>
<feature type="domain" description="4Fe-4S ferredoxin-type" evidence="8">
    <location>
        <begin position="252"/>
        <end position="281"/>
    </location>
</feature>
<evidence type="ECO:0000259" key="8">
    <source>
        <dbReference type="PROSITE" id="PS51379"/>
    </source>
</evidence>
<keyword evidence="10" id="KW-1185">Reference proteome</keyword>
<dbReference type="KEGG" id="seds:AAY24_11995"/>
<dbReference type="PROSITE" id="PS00198">
    <property type="entry name" value="4FE4S_FER_1"/>
    <property type="match status" value="1"/>
</dbReference>
<name>A0A0F7K198_9GAMM</name>
<evidence type="ECO:0000256" key="4">
    <source>
        <dbReference type="ARBA" id="ARBA00022982"/>
    </source>
</evidence>
<keyword evidence="4" id="KW-0249">Electron transport</keyword>
<dbReference type="SUPFAM" id="SSF54862">
    <property type="entry name" value="4Fe-4S ferredoxins"/>
    <property type="match status" value="1"/>
</dbReference>
<keyword evidence="7" id="KW-0472">Membrane</keyword>
<keyword evidence="7" id="KW-0812">Transmembrane</keyword>
<dbReference type="Pfam" id="PF13746">
    <property type="entry name" value="Fer4_18"/>
    <property type="match status" value="1"/>
</dbReference>
<accession>A0A0F7K198</accession>
<feature type="transmembrane region" description="Helical" evidence="7">
    <location>
        <begin position="157"/>
        <end position="175"/>
    </location>
</feature>
<dbReference type="EMBL" id="CP011412">
    <property type="protein sequence ID" value="AKH20950.1"/>
    <property type="molecule type" value="Genomic_DNA"/>
</dbReference>
<evidence type="ECO:0000256" key="6">
    <source>
        <dbReference type="ARBA" id="ARBA00023014"/>
    </source>
</evidence>
<dbReference type="GO" id="GO:0005886">
    <property type="term" value="C:plasma membrane"/>
    <property type="evidence" value="ECO:0007669"/>
    <property type="project" value="TreeGrafter"/>
</dbReference>
<feature type="transmembrane region" description="Helical" evidence="7">
    <location>
        <begin position="329"/>
        <end position="350"/>
    </location>
</feature>
<dbReference type="GO" id="GO:0051539">
    <property type="term" value="F:4 iron, 4 sulfur cluster binding"/>
    <property type="evidence" value="ECO:0007669"/>
    <property type="project" value="UniProtKB-KW"/>
</dbReference>
<keyword evidence="1" id="KW-0813">Transport</keyword>
<feature type="transmembrane region" description="Helical" evidence="7">
    <location>
        <begin position="84"/>
        <end position="105"/>
    </location>
</feature>
<dbReference type="PANTHER" id="PTHR30176:SF3">
    <property type="entry name" value="FERREDOXIN-TYPE PROTEIN NAPH"/>
    <property type="match status" value="1"/>
</dbReference>
<keyword evidence="6" id="KW-0411">Iron-sulfur</keyword>
<keyword evidence="2" id="KW-0004">4Fe-4S</keyword>
<keyword evidence="7" id="KW-1133">Transmembrane helix</keyword>
<dbReference type="OrthoDB" id="9811700at2"/>
<evidence type="ECO:0000256" key="3">
    <source>
        <dbReference type="ARBA" id="ARBA00022723"/>
    </source>
</evidence>
<dbReference type="InterPro" id="IPR032879">
    <property type="entry name" value="FixG_C"/>
</dbReference>
<dbReference type="Gene3D" id="3.30.70.20">
    <property type="match status" value="1"/>
</dbReference>
<dbReference type="PANTHER" id="PTHR30176">
    <property type="entry name" value="FERREDOXIN-TYPE PROTEIN NAPH"/>
    <property type="match status" value="1"/>
</dbReference>
<sequence length="470" mass="52685">MPTTLTPQPEIKAGHGLPVYAGNGKIYPKRMPGRFRRLKHWTASFWLLFFFGPYLQWEGHQAVLLDIPHRRFQFFDLTVMPEDIWLLTFVLLFLAMLLFVVTVVAGRAFCGYVCFQTVWTDLYTWIETLIEGPPRARQQLDRAPWGMHKLLTKSAKHLLWLLIAALTGVSFAAWFTDARQLWVDYFALDAHPAAWIILAMFTAGTYLFAGFMREQVCFWLCPYARIQGVMYGDQTILPTYNYLRGEPRQHRSTKQANQAGDCIDCGLCVAVCPTGIDIRDGQQIGCITCGLCIDACDHVMTRIDRPTGLIRYSSLASLASGNKGPSIPILRVTVSLAILASCLLIIILGINNIGDTNLNIYHYRQPLFITMSSGDIRNRYRIKIQNRSQVPAHYQILVSGLENARIMGQSNLAIAAETTRVADIFLELSKSQLPTGITPITFRLIRQGGAVIEYRSVFIGPDAAAPGGTS</sequence>
<dbReference type="PROSITE" id="PS51379">
    <property type="entry name" value="4FE4S_FER_2"/>
    <property type="match status" value="1"/>
</dbReference>
<dbReference type="NCBIfam" id="TIGR02745">
    <property type="entry name" value="ccoG_rdxA_fixG"/>
    <property type="match status" value="1"/>
</dbReference>
<dbReference type="AlphaFoldDB" id="A0A0F7K198"/>
<evidence type="ECO:0000313" key="9">
    <source>
        <dbReference type="EMBL" id="AKH20950.1"/>
    </source>
</evidence>
<dbReference type="RefSeq" id="WP_046859879.1">
    <property type="nucleotide sequence ID" value="NZ_CP011412.1"/>
</dbReference>
<proteinExistence type="predicted"/>
<gene>
    <name evidence="9" type="ORF">AAY24_11995</name>
</gene>
<dbReference type="PATRIC" id="fig|1543721.4.peg.2482"/>
<dbReference type="InterPro" id="IPR051684">
    <property type="entry name" value="Electron_Trans/Redox"/>
</dbReference>
<evidence type="ECO:0000313" key="10">
    <source>
        <dbReference type="Proteomes" id="UP000034410"/>
    </source>
</evidence>
<dbReference type="InterPro" id="IPR017900">
    <property type="entry name" value="4Fe4S_Fe_S_CS"/>
</dbReference>
<dbReference type="Pfam" id="PF12801">
    <property type="entry name" value="Fer4_5"/>
    <property type="match status" value="1"/>
</dbReference>
<keyword evidence="5" id="KW-0408">Iron</keyword>
<feature type="transmembrane region" description="Helical" evidence="7">
    <location>
        <begin position="195"/>
        <end position="212"/>
    </location>
</feature>
<dbReference type="InterPro" id="IPR017896">
    <property type="entry name" value="4Fe4S_Fe-S-bd"/>
</dbReference>
<keyword evidence="3" id="KW-0479">Metal-binding</keyword>
<reference evidence="9 10" key="1">
    <citation type="journal article" date="2015" name="Genome Announc.">
        <title>Complete Genome Sequence of Sedimenticola thiotaurini Strain SIP-G1, a Polyphosphate- and Polyhydroxyalkanoate-Accumulating Sulfur-Oxidizing Gammaproteobacterium Isolated from Salt Marsh Sediments.</title>
        <authorList>
            <person name="Flood B.E."/>
            <person name="Jones D.S."/>
            <person name="Bailey J.V."/>
        </authorList>
    </citation>
    <scope>NUCLEOTIDE SEQUENCE [LARGE SCALE GENOMIC DNA]</scope>
    <source>
        <strain evidence="9 10">SIP-G1</strain>
    </source>
</reference>